<reference evidence="3 4" key="1">
    <citation type="journal article" date="2019" name="Int. J. Syst. Evol. Microbiol.">
        <title>The Global Catalogue of Microorganisms (GCM) 10K type strain sequencing project: providing services to taxonomists for standard genome sequencing and annotation.</title>
        <authorList>
            <consortium name="The Broad Institute Genomics Platform"/>
            <consortium name="The Broad Institute Genome Sequencing Center for Infectious Disease"/>
            <person name="Wu L."/>
            <person name="Ma J."/>
        </authorList>
    </citation>
    <scope>NUCLEOTIDE SEQUENCE [LARGE SCALE GENOMIC DNA]</scope>
    <source>
        <strain evidence="3 4">CGMCC 1.12125</strain>
    </source>
</reference>
<gene>
    <name evidence="3" type="ORF">ACFR9U_16985</name>
</gene>
<keyword evidence="4" id="KW-1185">Reference proteome</keyword>
<feature type="domain" description="DUF8048" evidence="2">
    <location>
        <begin position="10"/>
        <end position="116"/>
    </location>
</feature>
<proteinExistence type="predicted"/>
<comment type="caution">
    <text evidence="3">The sequence shown here is derived from an EMBL/GenBank/DDBJ whole genome shotgun (WGS) entry which is preliminary data.</text>
</comment>
<dbReference type="RefSeq" id="WP_247378332.1">
    <property type="nucleotide sequence ID" value="NZ_JALLGV010000005.1"/>
</dbReference>
<evidence type="ECO:0000313" key="3">
    <source>
        <dbReference type="EMBL" id="MFD1588675.1"/>
    </source>
</evidence>
<evidence type="ECO:0000256" key="1">
    <source>
        <dbReference type="SAM" id="MobiDB-lite"/>
    </source>
</evidence>
<organism evidence="3 4">
    <name type="scientific">Halorientalis brevis</name>
    <dbReference type="NCBI Taxonomy" id="1126241"/>
    <lineage>
        <taxon>Archaea</taxon>
        <taxon>Methanobacteriati</taxon>
        <taxon>Methanobacteriota</taxon>
        <taxon>Stenosarchaea group</taxon>
        <taxon>Halobacteria</taxon>
        <taxon>Halobacteriales</taxon>
        <taxon>Haloarculaceae</taxon>
        <taxon>Halorientalis</taxon>
    </lineage>
</organism>
<dbReference type="Pfam" id="PF26222">
    <property type="entry name" value="DUF8048"/>
    <property type="match status" value="1"/>
</dbReference>
<name>A0ABD6CEJ9_9EURY</name>
<dbReference type="AlphaFoldDB" id="A0ABD6CEJ9"/>
<evidence type="ECO:0000313" key="4">
    <source>
        <dbReference type="Proteomes" id="UP001597119"/>
    </source>
</evidence>
<dbReference type="InterPro" id="IPR058361">
    <property type="entry name" value="DUF8048"/>
</dbReference>
<evidence type="ECO:0000259" key="2">
    <source>
        <dbReference type="Pfam" id="PF26222"/>
    </source>
</evidence>
<dbReference type="EMBL" id="JBHUDJ010000014">
    <property type="protein sequence ID" value="MFD1588675.1"/>
    <property type="molecule type" value="Genomic_DNA"/>
</dbReference>
<feature type="region of interest" description="Disordered" evidence="1">
    <location>
        <begin position="105"/>
        <end position="125"/>
    </location>
</feature>
<sequence length="125" mass="14534">MSDADDLLEPFDDDLVELVADRSDVSESELRDLLTRHQRQVRDNPGVEDIVYEWRSQFHEQPVLERTAEAYYLRLRTHVWDEFATALDVPETDLEALLGVHEEQTRRQTGAETTDSEAMMVLSRT</sequence>
<protein>
    <recommendedName>
        <fullName evidence="2">DUF8048 domain-containing protein</fullName>
    </recommendedName>
</protein>
<dbReference type="Proteomes" id="UP001597119">
    <property type="component" value="Unassembled WGS sequence"/>
</dbReference>
<accession>A0ABD6CEJ9</accession>